<dbReference type="EMBL" id="KI394961">
    <property type="protein sequence ID" value="ERN00018.1"/>
    <property type="molecule type" value="Genomic_DNA"/>
</dbReference>
<name>W1NWK1_AMBTC</name>
<evidence type="ECO:0008006" key="3">
    <source>
        <dbReference type="Google" id="ProtNLM"/>
    </source>
</evidence>
<reference evidence="2" key="1">
    <citation type="journal article" date="2013" name="Science">
        <title>The Amborella genome and the evolution of flowering plants.</title>
        <authorList>
            <consortium name="Amborella Genome Project"/>
        </authorList>
    </citation>
    <scope>NUCLEOTIDE SEQUENCE [LARGE SCALE GENOMIC DNA]</scope>
</reference>
<dbReference type="AlphaFoldDB" id="W1NWK1"/>
<gene>
    <name evidence="1" type="ORF">AMTR_s00105p00029470</name>
</gene>
<evidence type="ECO:0000313" key="1">
    <source>
        <dbReference type="EMBL" id="ERN00018.1"/>
    </source>
</evidence>
<accession>W1NWK1</accession>
<sequence>MALNVSNRVSLVEERLDDFVARLATSEERAQAFSTRLDELMASQEEARWQLRNTVGGRVLEQPRVKVPEPKPFGRARVAKELENLLWDMEQFFTAARASEDRVTVTSMYLTRDAKL</sequence>
<dbReference type="Gramene" id="ERN00018">
    <property type="protein sequence ID" value="ERN00018"/>
    <property type="gene ID" value="AMTR_s00105p00029470"/>
</dbReference>
<keyword evidence="2" id="KW-1185">Reference proteome</keyword>
<evidence type="ECO:0000313" key="2">
    <source>
        <dbReference type="Proteomes" id="UP000017836"/>
    </source>
</evidence>
<protein>
    <recommendedName>
        <fullName evidence="3">Rx N-terminal domain-containing protein</fullName>
    </recommendedName>
</protein>
<organism evidence="1 2">
    <name type="scientific">Amborella trichopoda</name>
    <dbReference type="NCBI Taxonomy" id="13333"/>
    <lineage>
        <taxon>Eukaryota</taxon>
        <taxon>Viridiplantae</taxon>
        <taxon>Streptophyta</taxon>
        <taxon>Embryophyta</taxon>
        <taxon>Tracheophyta</taxon>
        <taxon>Spermatophyta</taxon>
        <taxon>Magnoliopsida</taxon>
        <taxon>Amborellales</taxon>
        <taxon>Amborellaceae</taxon>
        <taxon>Amborella</taxon>
    </lineage>
</organism>
<proteinExistence type="predicted"/>
<dbReference type="Proteomes" id="UP000017836">
    <property type="component" value="Unassembled WGS sequence"/>
</dbReference>
<dbReference type="HOGENOM" id="CLU_2100184_0_0_1"/>